<comment type="caution">
    <text evidence="5">The sequence shown here is derived from an EMBL/GenBank/DDBJ whole genome shotgun (WGS) entry which is preliminary data.</text>
</comment>
<dbReference type="AlphaFoldDB" id="A3VLL2"/>
<dbReference type="PANTHER" id="PTHR42756">
    <property type="entry name" value="TRANSCRIPTIONAL REGULATOR, MARR"/>
    <property type="match status" value="1"/>
</dbReference>
<sequence length="183" mass="20707">MSDLQAVRELRPDELAIPPRRDEGDVVMAEMLSVRLSWLNDAVEHQTNKILHKVAGLNMLEWRCLLTLCTRGPKTGKEIASACNISPPQASRGLRSLGAKGLVEWSGGSDKRYFGPATVTDEGWRIYHRISPISQRRNEWLLSDLTDEDRDTLFRLLAIVRKRVDDGTHIDHLIENKAENPAE</sequence>
<evidence type="ECO:0000259" key="4">
    <source>
        <dbReference type="SMART" id="SM00347"/>
    </source>
</evidence>
<evidence type="ECO:0000313" key="6">
    <source>
        <dbReference type="Proteomes" id="UP000002931"/>
    </source>
</evidence>
<protein>
    <recommendedName>
        <fullName evidence="4">HTH marR-type domain-containing protein</fullName>
    </recommendedName>
</protein>
<feature type="domain" description="HTH marR-type" evidence="4">
    <location>
        <begin position="50"/>
        <end position="150"/>
    </location>
</feature>
<dbReference type="OrthoDB" id="8906692at2"/>
<dbReference type="EMBL" id="AAMT01000023">
    <property type="protein sequence ID" value="EAQ10900.1"/>
    <property type="molecule type" value="Genomic_DNA"/>
</dbReference>
<dbReference type="RefSeq" id="WP_008335863.1">
    <property type="nucleotide sequence ID" value="NZ_CH902580.1"/>
</dbReference>
<organism evidence="5 6">
    <name type="scientific">Maritimibacter alkaliphilus HTCC2654</name>
    <dbReference type="NCBI Taxonomy" id="314271"/>
    <lineage>
        <taxon>Bacteria</taxon>
        <taxon>Pseudomonadati</taxon>
        <taxon>Pseudomonadota</taxon>
        <taxon>Alphaproteobacteria</taxon>
        <taxon>Rhodobacterales</taxon>
        <taxon>Roseobacteraceae</taxon>
        <taxon>Maritimibacter</taxon>
    </lineage>
</organism>
<name>A3VLL2_9RHOB</name>
<dbReference type="SUPFAM" id="SSF46785">
    <property type="entry name" value="Winged helix' DNA-binding domain"/>
    <property type="match status" value="1"/>
</dbReference>
<dbReference type="GO" id="GO:0003700">
    <property type="term" value="F:DNA-binding transcription factor activity"/>
    <property type="evidence" value="ECO:0007669"/>
    <property type="project" value="InterPro"/>
</dbReference>
<keyword evidence="6" id="KW-1185">Reference proteome</keyword>
<evidence type="ECO:0000256" key="3">
    <source>
        <dbReference type="ARBA" id="ARBA00023163"/>
    </source>
</evidence>
<dbReference type="InterPro" id="IPR000835">
    <property type="entry name" value="HTH_MarR-typ"/>
</dbReference>
<evidence type="ECO:0000256" key="2">
    <source>
        <dbReference type="ARBA" id="ARBA00023125"/>
    </source>
</evidence>
<evidence type="ECO:0000256" key="1">
    <source>
        <dbReference type="ARBA" id="ARBA00023015"/>
    </source>
</evidence>
<dbReference type="HOGENOM" id="CLU_1473523_0_0_5"/>
<keyword evidence="1" id="KW-0805">Transcription regulation</keyword>
<accession>A3VLL2</accession>
<evidence type="ECO:0000313" key="5">
    <source>
        <dbReference type="EMBL" id="EAQ10900.1"/>
    </source>
</evidence>
<dbReference type="Pfam" id="PF01978">
    <property type="entry name" value="TrmB"/>
    <property type="match status" value="1"/>
</dbReference>
<keyword evidence="2" id="KW-0238">DNA-binding</keyword>
<dbReference type="PANTHER" id="PTHR42756:SF1">
    <property type="entry name" value="TRANSCRIPTIONAL REPRESSOR OF EMRAB OPERON"/>
    <property type="match status" value="1"/>
</dbReference>
<dbReference type="eggNOG" id="COG1846">
    <property type="taxonomic scope" value="Bacteria"/>
</dbReference>
<dbReference type="Gene3D" id="1.10.10.10">
    <property type="entry name" value="Winged helix-like DNA-binding domain superfamily/Winged helix DNA-binding domain"/>
    <property type="match status" value="1"/>
</dbReference>
<keyword evidence="3" id="KW-0804">Transcription</keyword>
<dbReference type="InterPro" id="IPR002831">
    <property type="entry name" value="Tscrpt_reg_TrmB_N"/>
</dbReference>
<dbReference type="InterPro" id="IPR036388">
    <property type="entry name" value="WH-like_DNA-bd_sf"/>
</dbReference>
<reference evidence="5 6" key="1">
    <citation type="journal article" date="2010" name="J. Bacteriol.">
        <title>Genome sequences of Pelagibaca bermudensis HTCC2601T and Maritimibacter alkaliphilus HTCC2654T, the type strains of two marine Roseobacter genera.</title>
        <authorList>
            <person name="Thrash J.C."/>
            <person name="Cho J.C."/>
            <person name="Ferriera S."/>
            <person name="Johnson J."/>
            <person name="Vergin K.L."/>
            <person name="Giovannoni S.J."/>
        </authorList>
    </citation>
    <scope>NUCLEOTIDE SEQUENCE [LARGE SCALE GENOMIC DNA]</scope>
    <source>
        <strain evidence="5 6">HTCC2654</strain>
    </source>
</reference>
<dbReference type="InterPro" id="IPR036390">
    <property type="entry name" value="WH_DNA-bd_sf"/>
</dbReference>
<dbReference type="SMART" id="SM00347">
    <property type="entry name" value="HTH_MARR"/>
    <property type="match status" value="1"/>
</dbReference>
<dbReference type="Proteomes" id="UP000002931">
    <property type="component" value="Unassembled WGS sequence"/>
</dbReference>
<dbReference type="STRING" id="314271.RB2654_22068"/>
<dbReference type="GO" id="GO:0003677">
    <property type="term" value="F:DNA binding"/>
    <property type="evidence" value="ECO:0007669"/>
    <property type="project" value="UniProtKB-KW"/>
</dbReference>
<gene>
    <name evidence="5" type="ORF">RB2654_22068</name>
</gene>
<proteinExistence type="predicted"/>